<reference evidence="4" key="1">
    <citation type="journal article" date="2020" name="Stud. Mycol.">
        <title>101 Dothideomycetes genomes: a test case for predicting lifestyles and emergence of pathogens.</title>
        <authorList>
            <person name="Haridas S."/>
            <person name="Albert R."/>
            <person name="Binder M."/>
            <person name="Bloem J."/>
            <person name="Labutti K."/>
            <person name="Salamov A."/>
            <person name="Andreopoulos B."/>
            <person name="Baker S."/>
            <person name="Barry K."/>
            <person name="Bills G."/>
            <person name="Bluhm B."/>
            <person name="Cannon C."/>
            <person name="Castanera R."/>
            <person name="Culley D."/>
            <person name="Daum C."/>
            <person name="Ezra D."/>
            <person name="Gonzalez J."/>
            <person name="Henrissat B."/>
            <person name="Kuo A."/>
            <person name="Liang C."/>
            <person name="Lipzen A."/>
            <person name="Lutzoni F."/>
            <person name="Magnuson J."/>
            <person name="Mondo S."/>
            <person name="Nolan M."/>
            <person name="Ohm R."/>
            <person name="Pangilinan J."/>
            <person name="Park H.-J."/>
            <person name="Ramirez L."/>
            <person name="Alfaro M."/>
            <person name="Sun H."/>
            <person name="Tritt A."/>
            <person name="Yoshinaga Y."/>
            <person name="Zwiers L.-H."/>
            <person name="Turgeon B."/>
            <person name="Goodwin S."/>
            <person name="Spatafora J."/>
            <person name="Crous P."/>
            <person name="Grigoriev I."/>
        </authorList>
    </citation>
    <scope>NUCLEOTIDE SEQUENCE</scope>
    <source>
        <strain evidence="4">CBS 125425</strain>
    </source>
</reference>
<feature type="transmembrane region" description="Helical" evidence="2">
    <location>
        <begin position="301"/>
        <end position="327"/>
    </location>
</feature>
<protein>
    <submittedName>
        <fullName evidence="4">P-loop containing nucleoside triphosphate hydrolase protein</fullName>
    </submittedName>
</protein>
<sequence length="328" mass="36815">MRLFDEEPDSSMILMMGVTGVGKSYFINKLATGSVSEGSGLRSETEICRAIRIGVGNHQVAVIDTPGFDDSDRSDVEILEEIVEFLCAQYELGIPLKGIIYMHRITDNKMSGTAQRYFEMFKYLCGEANLSNVILLTTMWDELKDEAVGLGRERELRRDFWNVMEKKGSTVRRFDGSREMAEGLVCRLMRKPNVVLDIQSELVDQGKRLDETKAGSFMVPGLNKIIGESAEQIDSLGKMIADDKAQLSAEQRRGLEVQRESLVDRRQRDLARRERLHTRPGPRIAEKIEQEKKEGKWKGRLALFASLVGVALSATVNVILPLAGVIAF</sequence>
<dbReference type="OrthoDB" id="8954335at2759"/>
<dbReference type="InterPro" id="IPR006703">
    <property type="entry name" value="G_AIG1"/>
</dbReference>
<gene>
    <name evidence="4" type="ORF">EJ04DRAFT_480273</name>
</gene>
<accession>A0A9P4QHJ9</accession>
<dbReference type="AlphaFoldDB" id="A0A9P4QHJ9"/>
<keyword evidence="4" id="KW-0378">Hydrolase</keyword>
<evidence type="ECO:0000313" key="5">
    <source>
        <dbReference type="Proteomes" id="UP000799444"/>
    </source>
</evidence>
<dbReference type="InterPro" id="IPR027417">
    <property type="entry name" value="P-loop_NTPase"/>
</dbReference>
<dbReference type="SUPFAM" id="SSF52540">
    <property type="entry name" value="P-loop containing nucleoside triphosphate hydrolases"/>
    <property type="match status" value="1"/>
</dbReference>
<organism evidence="4 5">
    <name type="scientific">Polyplosphaeria fusca</name>
    <dbReference type="NCBI Taxonomy" id="682080"/>
    <lineage>
        <taxon>Eukaryota</taxon>
        <taxon>Fungi</taxon>
        <taxon>Dikarya</taxon>
        <taxon>Ascomycota</taxon>
        <taxon>Pezizomycotina</taxon>
        <taxon>Dothideomycetes</taxon>
        <taxon>Pleosporomycetidae</taxon>
        <taxon>Pleosporales</taxon>
        <taxon>Tetraplosphaeriaceae</taxon>
        <taxon>Polyplosphaeria</taxon>
    </lineage>
</organism>
<evidence type="ECO:0000256" key="1">
    <source>
        <dbReference type="ARBA" id="ARBA00022741"/>
    </source>
</evidence>
<dbReference type="EMBL" id="ML996433">
    <property type="protein sequence ID" value="KAF2726579.1"/>
    <property type="molecule type" value="Genomic_DNA"/>
</dbReference>
<keyword evidence="5" id="KW-1185">Reference proteome</keyword>
<dbReference type="GO" id="GO:0016787">
    <property type="term" value="F:hydrolase activity"/>
    <property type="evidence" value="ECO:0007669"/>
    <property type="project" value="UniProtKB-KW"/>
</dbReference>
<dbReference type="Pfam" id="PF04548">
    <property type="entry name" value="AIG1"/>
    <property type="match status" value="1"/>
</dbReference>
<evidence type="ECO:0000259" key="3">
    <source>
        <dbReference type="Pfam" id="PF04548"/>
    </source>
</evidence>
<keyword evidence="2" id="KW-0812">Transmembrane</keyword>
<dbReference type="Proteomes" id="UP000799444">
    <property type="component" value="Unassembled WGS sequence"/>
</dbReference>
<feature type="domain" description="AIG1-type G" evidence="3">
    <location>
        <begin position="13"/>
        <end position="147"/>
    </location>
</feature>
<dbReference type="GO" id="GO:0005525">
    <property type="term" value="F:GTP binding"/>
    <property type="evidence" value="ECO:0007669"/>
    <property type="project" value="InterPro"/>
</dbReference>
<comment type="caution">
    <text evidence="4">The sequence shown here is derived from an EMBL/GenBank/DDBJ whole genome shotgun (WGS) entry which is preliminary data.</text>
</comment>
<dbReference type="Gene3D" id="3.40.50.300">
    <property type="entry name" value="P-loop containing nucleotide triphosphate hydrolases"/>
    <property type="match status" value="1"/>
</dbReference>
<keyword evidence="2" id="KW-0472">Membrane</keyword>
<keyword evidence="1" id="KW-0547">Nucleotide-binding</keyword>
<evidence type="ECO:0000313" key="4">
    <source>
        <dbReference type="EMBL" id="KAF2726579.1"/>
    </source>
</evidence>
<proteinExistence type="predicted"/>
<keyword evidence="2" id="KW-1133">Transmembrane helix</keyword>
<name>A0A9P4QHJ9_9PLEO</name>
<evidence type="ECO:0000256" key="2">
    <source>
        <dbReference type="SAM" id="Phobius"/>
    </source>
</evidence>